<evidence type="ECO:0000313" key="1">
    <source>
        <dbReference type="EMBL" id="GAS86367.1"/>
    </source>
</evidence>
<dbReference type="Proteomes" id="UP000069620">
    <property type="component" value="Unassembled WGS sequence"/>
</dbReference>
<dbReference type="EMBL" id="BCSX01000006">
    <property type="protein sequence ID" value="GAS86367.1"/>
    <property type="molecule type" value="Genomic_DNA"/>
</dbReference>
<accession>A0A100VUK8</accession>
<gene>
    <name evidence="1" type="ORF">RMCB_0463</name>
</gene>
<organism evidence="1 2">
    <name type="scientific">Mycolicibacterium brisbanense</name>
    <dbReference type="NCBI Taxonomy" id="146020"/>
    <lineage>
        <taxon>Bacteria</taxon>
        <taxon>Bacillati</taxon>
        <taxon>Actinomycetota</taxon>
        <taxon>Actinomycetes</taxon>
        <taxon>Mycobacteriales</taxon>
        <taxon>Mycobacteriaceae</taxon>
        <taxon>Mycolicibacterium</taxon>
    </lineage>
</organism>
<dbReference type="STRING" id="146020.RMCB_0463"/>
<reference evidence="2" key="2">
    <citation type="submission" date="2016-02" db="EMBL/GenBank/DDBJ databases">
        <title>Draft genome sequence of five rapidly growing Mycobacterium species.</title>
        <authorList>
            <person name="Katahira K."/>
            <person name="Gotou Y."/>
            <person name="Iida K."/>
            <person name="Ogura Y."/>
            <person name="Hayashi T."/>
        </authorList>
    </citation>
    <scope>NUCLEOTIDE SEQUENCE [LARGE SCALE GENOMIC DNA]</scope>
    <source>
        <strain evidence="2">JCM15654</strain>
    </source>
</reference>
<reference evidence="2" key="1">
    <citation type="journal article" date="2016" name="Genome Announc.">
        <title>Draft Genome Sequences of Five Rapidly Growing Mycobacterium Species, M. thermoresistibile, M. fortuitum subsp. acetamidolyticum, M. canariasense, M. brisbanense, and M. novocastrense.</title>
        <authorList>
            <person name="Katahira K."/>
            <person name="Ogura Y."/>
            <person name="Gotoh Y."/>
            <person name="Hayashi T."/>
        </authorList>
    </citation>
    <scope>NUCLEOTIDE SEQUENCE [LARGE SCALE GENOMIC DNA]</scope>
    <source>
        <strain evidence="2">JCM15654</strain>
    </source>
</reference>
<protein>
    <submittedName>
        <fullName evidence="1">Uncharacterized protein</fullName>
    </submittedName>
</protein>
<proteinExistence type="predicted"/>
<keyword evidence="2" id="KW-1185">Reference proteome</keyword>
<dbReference type="AlphaFoldDB" id="A0A100VUK8"/>
<comment type="caution">
    <text evidence="1">The sequence shown here is derived from an EMBL/GenBank/DDBJ whole genome shotgun (WGS) entry which is preliminary data.</text>
</comment>
<dbReference type="RefSeq" id="WP_165606243.1">
    <property type="nucleotide sequence ID" value="NZ_BCSX01000006.1"/>
</dbReference>
<name>A0A100VUK8_9MYCO</name>
<sequence length="56" mass="5872">MAELECELYVESGIEDRIDVGLILRGDHGDKLSICINSQRLGGGSPATGKSLSGIP</sequence>
<evidence type="ECO:0000313" key="2">
    <source>
        <dbReference type="Proteomes" id="UP000069620"/>
    </source>
</evidence>